<keyword evidence="3" id="KW-1185">Reference proteome</keyword>
<evidence type="ECO:0008006" key="4">
    <source>
        <dbReference type="Google" id="ProtNLM"/>
    </source>
</evidence>
<dbReference type="Gene3D" id="3.15.10.30">
    <property type="entry name" value="Haemolymph juvenile hormone binding protein"/>
    <property type="match status" value="1"/>
</dbReference>
<feature type="signal peptide" evidence="1">
    <location>
        <begin position="1"/>
        <end position="15"/>
    </location>
</feature>
<accession>A0AAD4JS15</accession>
<evidence type="ECO:0000313" key="2">
    <source>
        <dbReference type="EMBL" id="KAH8358563.1"/>
    </source>
</evidence>
<name>A0AAD4JS15_9MUSC</name>
<feature type="non-terminal residue" evidence="2">
    <location>
        <position position="237"/>
    </location>
</feature>
<reference evidence="2" key="1">
    <citation type="journal article" date="2021" name="Mol. Ecol. Resour.">
        <title>Phylogenomic analyses of the genus Drosophila reveals genomic signals of climate adaptation.</title>
        <authorList>
            <person name="Li F."/>
            <person name="Rane R.V."/>
            <person name="Luria V."/>
            <person name="Xiong Z."/>
            <person name="Chen J."/>
            <person name="Li Z."/>
            <person name="Catullo R.A."/>
            <person name="Griffin P.C."/>
            <person name="Schiffer M."/>
            <person name="Pearce S."/>
            <person name="Lee S.F."/>
            <person name="McElroy K."/>
            <person name="Stocker A."/>
            <person name="Shirriffs J."/>
            <person name="Cockerell F."/>
            <person name="Coppin C."/>
            <person name="Sgro C.M."/>
            <person name="Karger A."/>
            <person name="Cain J.W."/>
            <person name="Weber J.A."/>
            <person name="Santpere G."/>
            <person name="Kirschner M.W."/>
            <person name="Hoffmann A.A."/>
            <person name="Oakeshott J.G."/>
            <person name="Zhang G."/>
        </authorList>
    </citation>
    <scope>NUCLEOTIDE SEQUENCE</scope>
    <source>
        <strain evidence="2">BGI-SZ-2011g</strain>
    </source>
</reference>
<dbReference type="PANTHER" id="PTHR11008:SF9">
    <property type="entry name" value="PROTEIN TAKEOUT-LIKE PROTEIN"/>
    <property type="match status" value="1"/>
</dbReference>
<proteinExistence type="predicted"/>
<dbReference type="InterPro" id="IPR038606">
    <property type="entry name" value="To_sf"/>
</dbReference>
<dbReference type="PANTHER" id="PTHR11008">
    <property type="entry name" value="PROTEIN TAKEOUT-LIKE PROTEIN"/>
    <property type="match status" value="1"/>
</dbReference>
<dbReference type="EMBL" id="JAJJHW010003409">
    <property type="protein sequence ID" value="KAH8358563.1"/>
    <property type="molecule type" value="Genomic_DNA"/>
</dbReference>
<dbReference type="SMART" id="SM00700">
    <property type="entry name" value="JHBP"/>
    <property type="match status" value="1"/>
</dbReference>
<comment type="caution">
    <text evidence="2">The sequence shown here is derived from an EMBL/GenBank/DDBJ whole genome shotgun (WGS) entry which is preliminary data.</text>
</comment>
<gene>
    <name evidence="2" type="ORF">KR093_000891</name>
</gene>
<dbReference type="Proteomes" id="UP001200034">
    <property type="component" value="Unassembled WGS sequence"/>
</dbReference>
<dbReference type="Pfam" id="PF06585">
    <property type="entry name" value="JHBP"/>
    <property type="match status" value="1"/>
</dbReference>
<evidence type="ECO:0000313" key="3">
    <source>
        <dbReference type="Proteomes" id="UP001200034"/>
    </source>
</evidence>
<dbReference type="InterPro" id="IPR010562">
    <property type="entry name" value="Haemolymph_juvenile_hormone-bd"/>
</dbReference>
<keyword evidence="1" id="KW-0732">Signal</keyword>
<dbReference type="AlphaFoldDB" id="A0AAD4JS15"/>
<protein>
    <recommendedName>
        <fullName evidence="4">Circadian clock-controlled protein</fullName>
    </recommendedName>
</protein>
<feature type="non-terminal residue" evidence="2">
    <location>
        <position position="1"/>
    </location>
</feature>
<feature type="chain" id="PRO_5042053493" description="Circadian clock-controlled protein" evidence="1">
    <location>
        <begin position="16"/>
        <end position="237"/>
    </location>
</feature>
<sequence>AKVFLLATLVAVASASPMALDSTAVNYGDAITQFLQAWKQMLPCGYAPDSIPVLAPLTNEFAAFNYSKGETSFVGNSSNIRISGLENFIIVSGSFDASTQKAKFDILFPEIQILGSFAIEGVMSMLGFVFPVHETSLINERFQQLRFVGEYTFGQSLINPSGLRISDYHLQFYLADVKIDNWDSLWGISLNDYSNSWASQIINLATKLVQPNVDLLLSIDVIPIINDVLSAFSLEQL</sequence>
<evidence type="ECO:0000256" key="1">
    <source>
        <dbReference type="SAM" id="SignalP"/>
    </source>
</evidence>
<organism evidence="2 3">
    <name type="scientific">Drosophila rubida</name>
    <dbReference type="NCBI Taxonomy" id="30044"/>
    <lineage>
        <taxon>Eukaryota</taxon>
        <taxon>Metazoa</taxon>
        <taxon>Ecdysozoa</taxon>
        <taxon>Arthropoda</taxon>
        <taxon>Hexapoda</taxon>
        <taxon>Insecta</taxon>
        <taxon>Pterygota</taxon>
        <taxon>Neoptera</taxon>
        <taxon>Endopterygota</taxon>
        <taxon>Diptera</taxon>
        <taxon>Brachycera</taxon>
        <taxon>Muscomorpha</taxon>
        <taxon>Ephydroidea</taxon>
        <taxon>Drosophilidae</taxon>
        <taxon>Drosophila</taxon>
    </lineage>
</organism>